<feature type="chain" id="PRO_5012195101" evidence="1">
    <location>
        <begin position="22"/>
        <end position="169"/>
    </location>
</feature>
<dbReference type="SUPFAM" id="SSF47565">
    <property type="entry name" value="Insect pheromone/odorant-binding proteins"/>
    <property type="match status" value="1"/>
</dbReference>
<sequence>MAFLRISSLLFIALLVCHVAAEFNFGIADLQKEMGYYGECEGHKINLPMETINKGFGTVPICTLTVPGKAQLSKECVAVCVAEQMGFVDPNTRLYQLDKATKELWESVNSTDPNVHNEKWIVEIQVAAIKKCGVDPGQRFVLENDCEEAHKFDKCIKDAASKECGAKAE</sequence>
<evidence type="ECO:0000313" key="2">
    <source>
        <dbReference type="EMBL" id="OXA40374.1"/>
    </source>
</evidence>
<dbReference type="InterPro" id="IPR036728">
    <property type="entry name" value="PBP_GOBP_sf"/>
</dbReference>
<evidence type="ECO:0000313" key="3">
    <source>
        <dbReference type="Proteomes" id="UP000198287"/>
    </source>
</evidence>
<reference evidence="2 3" key="1">
    <citation type="submission" date="2015-12" db="EMBL/GenBank/DDBJ databases">
        <title>The genome of Folsomia candida.</title>
        <authorList>
            <person name="Faddeeva A."/>
            <person name="Derks M.F."/>
            <person name="Anvar Y."/>
            <person name="Smit S."/>
            <person name="Van Straalen N."/>
            <person name="Roelofs D."/>
        </authorList>
    </citation>
    <scope>NUCLEOTIDE SEQUENCE [LARGE SCALE GENOMIC DNA]</scope>
    <source>
        <strain evidence="2 3">VU population</strain>
        <tissue evidence="2">Whole body</tissue>
    </source>
</reference>
<feature type="signal peptide" evidence="1">
    <location>
        <begin position="1"/>
        <end position="21"/>
    </location>
</feature>
<keyword evidence="1" id="KW-0732">Signal</keyword>
<keyword evidence="3" id="KW-1185">Reference proteome</keyword>
<comment type="caution">
    <text evidence="2">The sequence shown here is derived from an EMBL/GenBank/DDBJ whole genome shotgun (WGS) entry which is preliminary data.</text>
</comment>
<accession>A0A226D675</accession>
<evidence type="ECO:0000256" key="1">
    <source>
        <dbReference type="SAM" id="SignalP"/>
    </source>
</evidence>
<name>A0A226D675_FOLCA</name>
<proteinExistence type="predicted"/>
<dbReference type="AlphaFoldDB" id="A0A226D675"/>
<dbReference type="GO" id="GO:0005549">
    <property type="term" value="F:odorant binding"/>
    <property type="evidence" value="ECO:0007669"/>
    <property type="project" value="InterPro"/>
</dbReference>
<dbReference type="Gene3D" id="1.10.238.20">
    <property type="entry name" value="Pheromone/general odorant binding protein domain"/>
    <property type="match status" value="1"/>
</dbReference>
<dbReference type="Proteomes" id="UP000198287">
    <property type="component" value="Unassembled WGS sequence"/>
</dbReference>
<dbReference type="EMBL" id="LNIX01000034">
    <property type="protein sequence ID" value="OXA40374.1"/>
    <property type="molecule type" value="Genomic_DNA"/>
</dbReference>
<organism evidence="2 3">
    <name type="scientific">Folsomia candida</name>
    <name type="common">Springtail</name>
    <dbReference type="NCBI Taxonomy" id="158441"/>
    <lineage>
        <taxon>Eukaryota</taxon>
        <taxon>Metazoa</taxon>
        <taxon>Ecdysozoa</taxon>
        <taxon>Arthropoda</taxon>
        <taxon>Hexapoda</taxon>
        <taxon>Collembola</taxon>
        <taxon>Entomobryomorpha</taxon>
        <taxon>Isotomoidea</taxon>
        <taxon>Isotomidae</taxon>
        <taxon>Proisotominae</taxon>
        <taxon>Folsomia</taxon>
    </lineage>
</organism>
<protein>
    <submittedName>
        <fullName evidence="2">Enolase</fullName>
    </submittedName>
</protein>
<gene>
    <name evidence="2" type="ORF">Fcan01_24975</name>
</gene>